<feature type="repeat" description="WD" evidence="3">
    <location>
        <begin position="910"/>
        <end position="935"/>
    </location>
</feature>
<keyword evidence="4" id="KW-0175">Coiled coil</keyword>
<dbReference type="InterPro" id="IPR020472">
    <property type="entry name" value="WD40_PAC1"/>
</dbReference>
<dbReference type="PROSITE" id="PS50294">
    <property type="entry name" value="WD_REPEATS_REGION"/>
    <property type="match status" value="14"/>
</dbReference>
<dbReference type="CDD" id="cd00200">
    <property type="entry name" value="WD40"/>
    <property type="match status" value="2"/>
</dbReference>
<dbReference type="GO" id="GO:0007165">
    <property type="term" value="P:signal transduction"/>
    <property type="evidence" value="ECO:0007669"/>
    <property type="project" value="InterPro"/>
</dbReference>
<dbReference type="SUPFAM" id="SSF50978">
    <property type="entry name" value="WD40 repeat-like"/>
    <property type="match status" value="1"/>
</dbReference>
<protein>
    <submittedName>
        <fullName evidence="6">TIR domain-containing protein</fullName>
    </submittedName>
</protein>
<feature type="coiled-coil region" evidence="4">
    <location>
        <begin position="636"/>
        <end position="675"/>
    </location>
</feature>
<feature type="repeat" description="WD" evidence="3">
    <location>
        <begin position="1234"/>
        <end position="1266"/>
    </location>
</feature>
<dbReference type="Gene3D" id="3.40.50.10140">
    <property type="entry name" value="Toll/interleukin-1 receptor homology (TIR) domain"/>
    <property type="match status" value="3"/>
</dbReference>
<evidence type="ECO:0000256" key="2">
    <source>
        <dbReference type="ARBA" id="ARBA00022737"/>
    </source>
</evidence>
<feature type="repeat" description="WD" evidence="3">
    <location>
        <begin position="774"/>
        <end position="806"/>
    </location>
</feature>
<dbReference type="Pfam" id="PF00400">
    <property type="entry name" value="WD40"/>
    <property type="match status" value="14"/>
</dbReference>
<dbReference type="InterPro" id="IPR011047">
    <property type="entry name" value="Quinoprotein_ADH-like_sf"/>
</dbReference>
<feature type="repeat" description="WD" evidence="3">
    <location>
        <begin position="1069"/>
        <end position="1099"/>
    </location>
</feature>
<evidence type="ECO:0000259" key="5">
    <source>
        <dbReference type="PROSITE" id="PS50104"/>
    </source>
</evidence>
<feature type="repeat" description="WD" evidence="3">
    <location>
        <begin position="1148"/>
        <end position="1182"/>
    </location>
</feature>
<dbReference type="RefSeq" id="WP_185239668.1">
    <property type="nucleotide sequence ID" value="NZ_JACEGC010000044.1"/>
</dbReference>
<evidence type="ECO:0000256" key="3">
    <source>
        <dbReference type="PROSITE-ProRule" id="PRU00221"/>
    </source>
</evidence>
<feature type="repeat" description="WD" evidence="3">
    <location>
        <begin position="1281"/>
        <end position="1315"/>
    </location>
</feature>
<sequence length="1398" mass="157598">MKNFFDVFISYGRADSKAFAIKLNQRLTAQGLNVWFDQEDIPLAVDYQEQINDGIERTHNFIFIIAPHSVNSQYCLKEINLAIKYNKRIIPLLHLEQISQETWRQRNPDKTETEADWQGYQAEGRHSSFMNMHPAISKINWIYFREEIDNFESSFAGLIGAIDQQQHYVEKHSIFLVKALNWLRNQKQTNYLLIGEERQAAEKWLKHRLTEEQPPCLPTDLHCEFISESSKNANNLMTQVFLSSSEKDNPIKEKIRQTLMREGFTVWTNQTDIKTGTAFEEEINKGIEGANNFVYLISPEALQSSYCYLELAHAFATNKRIIPLLIEKTDIELIPSQLQKLQFIDLTEYEDRDKYCSSIDKLLKELNRDASYYESHKVLLVKALKWQQQTHNPSVLLRGYNLQHFEAWLKVAKQRKESPPLPLQEEFIIASLNQHKPSSLEVFISYSRADSDLARRLNEALTSLGKLTWFDQESIASGEDFRREIYQGIEISDNFVFIISPKSINSPYCSDEVEYAQKLNKRIITILHQKVAAKDLPPALATVQWLDFSQHDGDFLTNFTQLVRTLDTDRDHVHNHSKWLQRAKEWENSQTNADLLLRGSEFVLAQTWLKKIEQQNKQPPATELHKEFIQASQTAIEAAETAEKERQQHLLKLQQERTQEVEKRLEQEQKNARRQKQWLVVVSLFGAVATCLGFFAASEYRRAAISEIVAVNRTSQASFALNEQLEALTAAMKAQRLGTDLEQRPFVNLPPKLKNNLKEMLKIALYGIKQTNIFSGHDGSVFGVKFSPDGAIIASASADNTIKLWKRDGSLLATLDGKHGGHKGSVNEVAFSPDGQLIASASTDNTIKLWKRDGTVLKTLKGHQDTVKAVAFSPDGQLIASGGNDTTVKLWKRDGTLLKTLKGHQRWSYVYTVAFSPDGQLIASGHRDKIIRIWKRDGTLLKTLEGHEGPVNLVVFSPDSQLIASGSMDKTIKLWKRDGKLLRTLEGHEAAVNGLTFTPDGQQIVSGSYDKTVRLWKLDGTLLMTLQGHSDAVNTVDVRNYGKNLEIASGSDDNEVRLWRPYSKLVTTLFGHSDVVSAVDLNADVIVSGSADKTLKLWKRDGTLRELPGHKGSVSTVKISPNGQFIVSGSLDGTVRIWGLDGKLLNTLKGDTGGINDLAISPDSKFIVSGNWDKTLKIWRLDGKLLNTLRGHIDAVQAVAISPDGKFIASGSADNRIKIWRLDGHGTLLSILTLKEHQSPVLAIDFSPDGRMLVSGSGDNTIKLWKTDEKGQWLPSSVRTIEGHSNSVLDVKFSPDGQQIASASADNTIRIWQLDGTLVDMLPGFGADVNAIHFSQDGKTLVSGSSNKTIIIWDLARHLTPKDIQRYACNCLKDYLQHNPDVEESDRRLCDQILGKSY</sequence>
<accession>A0A841V699</accession>
<dbReference type="InterPro" id="IPR036322">
    <property type="entry name" value="WD40_repeat_dom_sf"/>
</dbReference>
<evidence type="ECO:0000313" key="6">
    <source>
        <dbReference type="EMBL" id="MBC1195736.1"/>
    </source>
</evidence>
<dbReference type="PROSITE" id="PS00678">
    <property type="entry name" value="WD_REPEATS_1"/>
    <property type="match status" value="1"/>
</dbReference>
<feature type="repeat" description="WD" evidence="3">
    <location>
        <begin position="985"/>
        <end position="1019"/>
    </location>
</feature>
<dbReference type="InterPro" id="IPR035897">
    <property type="entry name" value="Toll_tir_struct_dom_sf"/>
</dbReference>
<dbReference type="PROSITE" id="PS50082">
    <property type="entry name" value="WD_REPEATS_2"/>
    <property type="match status" value="14"/>
</dbReference>
<dbReference type="PROSITE" id="PS50104">
    <property type="entry name" value="TIR"/>
    <property type="match status" value="3"/>
</dbReference>
<comment type="caution">
    <text evidence="6">The sequence shown here is derived from an EMBL/GenBank/DDBJ whole genome shotgun (WGS) entry which is preliminary data.</text>
</comment>
<feature type="repeat" description="WD" evidence="3">
    <location>
        <begin position="860"/>
        <end position="892"/>
    </location>
</feature>
<dbReference type="SMART" id="SM00320">
    <property type="entry name" value="WD40"/>
    <property type="match status" value="14"/>
</dbReference>
<feature type="domain" description="TIR" evidence="5">
    <location>
        <begin position="236"/>
        <end position="367"/>
    </location>
</feature>
<reference evidence="6 7" key="1">
    <citation type="submission" date="2020-07" db="EMBL/GenBank/DDBJ databases">
        <title>Genomes of two Microcystis aeruginosa (Cyanobacteria) strains from Florida (USA) with disparate toxicogenic potential.</title>
        <authorList>
            <person name="Lefler F.W."/>
            <person name="Barbosa M."/>
            <person name="Berthold D.E."/>
            <person name="Laughinghouse H.D. IV."/>
        </authorList>
    </citation>
    <scope>NUCLEOTIDE SEQUENCE [LARGE SCALE GENOMIC DNA]</scope>
    <source>
        <strain evidence="6 7">BLCCF158</strain>
    </source>
</reference>
<feature type="repeat" description="WD" evidence="3">
    <location>
        <begin position="1107"/>
        <end position="1141"/>
    </location>
</feature>
<dbReference type="InterPro" id="IPR000157">
    <property type="entry name" value="TIR_dom"/>
</dbReference>
<organism evidence="6 7">
    <name type="scientific">Microcystis aeruginosa BLCC-F158</name>
    <dbReference type="NCBI Taxonomy" id="2755316"/>
    <lineage>
        <taxon>Bacteria</taxon>
        <taxon>Bacillati</taxon>
        <taxon>Cyanobacteriota</taxon>
        <taxon>Cyanophyceae</taxon>
        <taxon>Oscillatoriophycideae</taxon>
        <taxon>Chroococcales</taxon>
        <taxon>Microcystaceae</taxon>
        <taxon>Microcystis</taxon>
    </lineage>
</organism>
<dbReference type="SMART" id="SM00255">
    <property type="entry name" value="TIR"/>
    <property type="match status" value="3"/>
</dbReference>
<dbReference type="SUPFAM" id="SSF50998">
    <property type="entry name" value="Quinoprotein alcohol dehydrogenase-like"/>
    <property type="match status" value="1"/>
</dbReference>
<feature type="repeat" description="WD" evidence="3">
    <location>
        <begin position="944"/>
        <end position="976"/>
    </location>
</feature>
<feature type="repeat" description="WD" evidence="3">
    <location>
        <begin position="1189"/>
        <end position="1230"/>
    </location>
</feature>
<keyword evidence="1 3" id="KW-0853">WD repeat</keyword>
<feature type="repeat" description="WD" evidence="3">
    <location>
        <begin position="1322"/>
        <end position="1355"/>
    </location>
</feature>
<dbReference type="Gene3D" id="2.130.10.10">
    <property type="entry name" value="YVTN repeat-like/Quinoprotein amine dehydrogenase"/>
    <property type="match status" value="6"/>
</dbReference>
<dbReference type="PANTHER" id="PTHR19879">
    <property type="entry name" value="TRANSCRIPTION INITIATION FACTOR TFIID"/>
    <property type="match status" value="1"/>
</dbReference>
<keyword evidence="2" id="KW-0677">Repeat</keyword>
<evidence type="ECO:0000256" key="4">
    <source>
        <dbReference type="SAM" id="Coils"/>
    </source>
</evidence>
<dbReference type="Pfam" id="PF13676">
    <property type="entry name" value="TIR_2"/>
    <property type="match status" value="3"/>
</dbReference>
<feature type="domain" description="TIR" evidence="5">
    <location>
        <begin position="3"/>
        <end position="124"/>
    </location>
</feature>
<proteinExistence type="predicted"/>
<feature type="domain" description="TIR" evidence="5">
    <location>
        <begin position="438"/>
        <end position="567"/>
    </location>
</feature>
<feature type="repeat" description="WD" evidence="3">
    <location>
        <begin position="1026"/>
        <end position="1059"/>
    </location>
</feature>
<dbReference type="PRINTS" id="PR00320">
    <property type="entry name" value="GPROTEINBRPT"/>
</dbReference>
<evidence type="ECO:0000313" key="7">
    <source>
        <dbReference type="Proteomes" id="UP000525432"/>
    </source>
</evidence>
<dbReference type="Proteomes" id="UP000525432">
    <property type="component" value="Unassembled WGS sequence"/>
</dbReference>
<feature type="repeat" description="WD" evidence="3">
    <location>
        <begin position="819"/>
        <end position="851"/>
    </location>
</feature>
<dbReference type="InterPro" id="IPR015943">
    <property type="entry name" value="WD40/YVTN_repeat-like_dom_sf"/>
</dbReference>
<gene>
    <name evidence="6" type="ORF">H0901_10800</name>
</gene>
<dbReference type="EMBL" id="JACEGC010000044">
    <property type="protein sequence ID" value="MBC1195736.1"/>
    <property type="molecule type" value="Genomic_DNA"/>
</dbReference>
<dbReference type="InterPro" id="IPR019775">
    <property type="entry name" value="WD40_repeat_CS"/>
</dbReference>
<dbReference type="InterPro" id="IPR001680">
    <property type="entry name" value="WD40_rpt"/>
</dbReference>
<evidence type="ECO:0000256" key="1">
    <source>
        <dbReference type="ARBA" id="ARBA00022574"/>
    </source>
</evidence>
<dbReference type="PANTHER" id="PTHR19879:SF9">
    <property type="entry name" value="TRANSCRIPTION INITIATION FACTOR TFIID SUBUNIT 5"/>
    <property type="match status" value="1"/>
</dbReference>
<name>A0A841V699_MICAE</name>
<dbReference type="SUPFAM" id="SSF52200">
    <property type="entry name" value="Toll/Interleukin receptor TIR domain"/>
    <property type="match status" value="3"/>
</dbReference>